<accession>A0ABN7CGV1</accession>
<dbReference type="Proteomes" id="UP001380186">
    <property type="component" value="Chromosome"/>
</dbReference>
<evidence type="ECO:0000313" key="1">
    <source>
        <dbReference type="EMBL" id="BEV04479.1"/>
    </source>
</evidence>
<evidence type="ECO:0008006" key="3">
    <source>
        <dbReference type="Google" id="ProtNLM"/>
    </source>
</evidence>
<reference evidence="1 2" key="1">
    <citation type="journal article" date="2020" name="Microbes Environ.">
        <title>Synthetic bacterial community of duckweed: a simple and stable system to study plant-microbe interactions.</title>
        <authorList>
            <person name="Ishizawa H."/>
            <person name="Tada M."/>
            <person name="Kuroda M."/>
            <person name="Inoue D."/>
            <person name="Futamata H."/>
            <person name="Ike M."/>
        </authorList>
    </citation>
    <scope>NUCLEOTIDE SEQUENCE [LARGE SCALE GENOMIC DNA]</scope>
    <source>
        <strain evidence="1 2">DW100</strain>
    </source>
</reference>
<evidence type="ECO:0000313" key="2">
    <source>
        <dbReference type="Proteomes" id="UP001380186"/>
    </source>
</evidence>
<dbReference type="RefSeq" id="WP_338615079.1">
    <property type="nucleotide sequence ID" value="NZ_AP029022.1"/>
</dbReference>
<gene>
    <name evidence="1" type="ORF">CRDW_18530</name>
</gene>
<sequence>MKNPICTVEDIYNTPYWNTIHQENCLLQYQFDNAGEHSIYHPWNEISNLIIKKIDSLFECVFKLDLAPFGIENHVIPVINFNNDKFNWIFYQLDYENKISHIEGYLDGKGITIIPDDVEELLHFNHIDYHEESYTKDRKGKTFKIIKNEEAPILKQFTQQEADEFAANHDLKNGLEDLEDIEDPMKYFITFNEEDKVIPQDDVYDLLEIYDDFAGLKDYFGAVPKRNQNGFQVPLVNGRQMPFVGQYNDSIFTGYDIYCYIFYDKETRTVAIFQQMT</sequence>
<protein>
    <recommendedName>
        <fullName evidence="3">DUF1963 domain-containing protein</fullName>
    </recommendedName>
</protein>
<organism evidence="1 2">
    <name type="scientific">Chryseobacterium gambrini</name>
    <dbReference type="NCBI Taxonomy" id="373672"/>
    <lineage>
        <taxon>Bacteria</taxon>
        <taxon>Pseudomonadati</taxon>
        <taxon>Bacteroidota</taxon>
        <taxon>Flavobacteriia</taxon>
        <taxon>Flavobacteriales</taxon>
        <taxon>Weeksellaceae</taxon>
        <taxon>Chryseobacterium group</taxon>
        <taxon>Chryseobacterium</taxon>
    </lineage>
</organism>
<keyword evidence="2" id="KW-1185">Reference proteome</keyword>
<dbReference type="EMBL" id="AP029022">
    <property type="protein sequence ID" value="BEV04479.1"/>
    <property type="molecule type" value="Genomic_DNA"/>
</dbReference>
<name>A0ABN7CGV1_9FLAO</name>
<proteinExistence type="predicted"/>